<reference evidence="1 2" key="1">
    <citation type="submission" date="2016-10" db="EMBL/GenBank/DDBJ databases">
        <authorList>
            <person name="de Groot N.N."/>
        </authorList>
    </citation>
    <scope>NUCLEOTIDE SEQUENCE [LARGE SCALE GENOMIC DNA]</scope>
    <source>
        <strain evidence="1 2">DSM 44215</strain>
    </source>
</reference>
<evidence type="ECO:0000313" key="2">
    <source>
        <dbReference type="Proteomes" id="UP000183180"/>
    </source>
</evidence>
<sequence length="122" mass="13595">MSERLTVQVAVAPDELREWAGKHADSGHAGVAHVLYEAASRYEKLIEVATAPVGQRIRTDFLTQAEVLPCPEGWSWTVVEYPAYHRACQDGIPTLHLEYGCDDDVEFVYLVGRHDLATEMAP</sequence>
<proteinExistence type="predicted"/>
<protein>
    <submittedName>
        <fullName evidence="1">Uncharacterized protein</fullName>
    </submittedName>
</protein>
<dbReference type="Proteomes" id="UP000183180">
    <property type="component" value="Unassembled WGS sequence"/>
</dbReference>
<dbReference type="RefSeq" id="WP_074851623.1">
    <property type="nucleotide sequence ID" value="NZ_FNLM01000034.1"/>
</dbReference>
<organism evidence="1 2">
    <name type="scientific">Gordonia westfalica</name>
    <dbReference type="NCBI Taxonomy" id="158898"/>
    <lineage>
        <taxon>Bacteria</taxon>
        <taxon>Bacillati</taxon>
        <taxon>Actinomycetota</taxon>
        <taxon>Actinomycetes</taxon>
        <taxon>Mycobacteriales</taxon>
        <taxon>Gordoniaceae</taxon>
        <taxon>Gordonia</taxon>
    </lineage>
</organism>
<dbReference type="STRING" id="158898.SAMN04488548_1342989"/>
<name>A0A1H2KA56_9ACTN</name>
<dbReference type="AlphaFoldDB" id="A0A1H2KA56"/>
<evidence type="ECO:0000313" key="1">
    <source>
        <dbReference type="EMBL" id="SDU65195.1"/>
    </source>
</evidence>
<dbReference type="EMBL" id="FNLM01000034">
    <property type="protein sequence ID" value="SDU65195.1"/>
    <property type="molecule type" value="Genomic_DNA"/>
</dbReference>
<gene>
    <name evidence="1" type="ORF">SAMN04488548_1342989</name>
</gene>
<accession>A0A1H2KA56</accession>